<evidence type="ECO:0000256" key="2">
    <source>
        <dbReference type="ARBA" id="ARBA00023125"/>
    </source>
</evidence>
<dbReference type="Gene3D" id="1.10.10.60">
    <property type="entry name" value="Homeodomain-like"/>
    <property type="match status" value="1"/>
</dbReference>
<organism evidence="10 11">
    <name type="scientific">Actinidia rufa</name>
    <dbReference type="NCBI Taxonomy" id="165716"/>
    <lineage>
        <taxon>Eukaryota</taxon>
        <taxon>Viridiplantae</taxon>
        <taxon>Streptophyta</taxon>
        <taxon>Embryophyta</taxon>
        <taxon>Tracheophyta</taxon>
        <taxon>Spermatophyta</taxon>
        <taxon>Magnoliopsida</taxon>
        <taxon>eudicotyledons</taxon>
        <taxon>Gunneridae</taxon>
        <taxon>Pentapetalae</taxon>
        <taxon>asterids</taxon>
        <taxon>Ericales</taxon>
        <taxon>Actinidiaceae</taxon>
        <taxon>Actinidia</taxon>
    </lineage>
</organism>
<dbReference type="SMART" id="SM01255">
    <property type="entry name" value="KNOX1"/>
    <property type="match status" value="1"/>
</dbReference>
<evidence type="ECO:0000256" key="1">
    <source>
        <dbReference type="ARBA" id="ARBA00004123"/>
    </source>
</evidence>
<name>A0A7J0FYZ3_9ERIC</name>
<dbReference type="InterPro" id="IPR009057">
    <property type="entry name" value="Homeodomain-like_sf"/>
</dbReference>
<evidence type="ECO:0000313" key="10">
    <source>
        <dbReference type="EMBL" id="GFZ03903.1"/>
    </source>
</evidence>
<dbReference type="InterPro" id="IPR008422">
    <property type="entry name" value="KN_HD"/>
</dbReference>
<evidence type="ECO:0000259" key="8">
    <source>
        <dbReference type="PROSITE" id="PS50071"/>
    </source>
</evidence>
<sequence length="322" mass="36549">MDDEAYGRLHTTADYSDNRPPPSEHLSLPVSHYPFASPPAFCDRSPMFGSSDRRVMFSASSAVSDDAAPMEVSSAVRAKIAAHPLYPKLLESFVDCQKVGAPPEMANLLDEICRENDQCRRSNSGSTCIDPELDEFMETYCEILAKYKADLAKPFNEATSFLNSMETRLSDLCNVSRSDKCCLGRVSYVTDETAGSSEDEFSAGDTRVQECNQPGEDREIKDKLMRKYSGYISYLKHEFSKTKKKGKLPKEARQMLLDWWAIHYKWPYPTEADKVALAKATGLDQKQINNWFINQRKRHWKPSDNMQFAVMDGLYGPYFTND</sequence>
<evidence type="ECO:0000256" key="3">
    <source>
        <dbReference type="ARBA" id="ARBA00023155"/>
    </source>
</evidence>
<keyword evidence="2 5" id="KW-0238">DNA-binding</keyword>
<keyword evidence="4 5" id="KW-0539">Nucleus</keyword>
<dbReference type="GO" id="GO:0005634">
    <property type="term" value="C:nucleus"/>
    <property type="evidence" value="ECO:0007669"/>
    <property type="project" value="UniProtKB-SubCell"/>
</dbReference>
<dbReference type="InterPro" id="IPR005541">
    <property type="entry name" value="KNOX2"/>
</dbReference>
<dbReference type="Pfam" id="PF05920">
    <property type="entry name" value="Homeobox_KN"/>
    <property type="match status" value="1"/>
</dbReference>
<feature type="DNA-binding region" description="Homeobox; TALE-type" evidence="5">
    <location>
        <begin position="240"/>
        <end position="303"/>
    </location>
</feature>
<dbReference type="InterPro" id="IPR005540">
    <property type="entry name" value="KNOX1"/>
</dbReference>
<keyword evidence="3 5" id="KW-0371">Homeobox</keyword>
<dbReference type="SUPFAM" id="SSF46689">
    <property type="entry name" value="Homeodomain-like"/>
    <property type="match status" value="1"/>
</dbReference>
<dbReference type="InterPro" id="IPR017970">
    <property type="entry name" value="Homeobox_CS"/>
</dbReference>
<protein>
    <submittedName>
        <fullName evidence="10">KNOX/ELK homeobox transcription factor</fullName>
    </submittedName>
</protein>
<dbReference type="Proteomes" id="UP000585474">
    <property type="component" value="Unassembled WGS sequence"/>
</dbReference>
<feature type="domain" description="Homeobox" evidence="8">
    <location>
        <begin position="239"/>
        <end position="302"/>
    </location>
</feature>
<dbReference type="SMART" id="SM01188">
    <property type="entry name" value="ELK"/>
    <property type="match status" value="1"/>
</dbReference>
<evidence type="ECO:0000313" key="11">
    <source>
        <dbReference type="Proteomes" id="UP000585474"/>
    </source>
</evidence>
<dbReference type="OrthoDB" id="10056939at2759"/>
<accession>A0A7J0FYZ3</accession>
<dbReference type="Pfam" id="PF03790">
    <property type="entry name" value="KNOX1"/>
    <property type="match status" value="1"/>
</dbReference>
<dbReference type="CDD" id="cd00086">
    <property type="entry name" value="homeodomain"/>
    <property type="match status" value="1"/>
</dbReference>
<dbReference type="Pfam" id="PF03791">
    <property type="entry name" value="KNOX2"/>
    <property type="match status" value="1"/>
</dbReference>
<proteinExistence type="inferred from homology"/>
<dbReference type="Pfam" id="PF03789">
    <property type="entry name" value="ELK"/>
    <property type="match status" value="1"/>
</dbReference>
<comment type="caution">
    <text evidence="10">The sequence shown here is derived from an EMBL/GenBank/DDBJ whole genome shotgun (WGS) entry which is preliminary data.</text>
</comment>
<dbReference type="PROSITE" id="PS50071">
    <property type="entry name" value="HOMEOBOX_2"/>
    <property type="match status" value="1"/>
</dbReference>
<evidence type="ECO:0000259" key="9">
    <source>
        <dbReference type="PROSITE" id="PS51213"/>
    </source>
</evidence>
<dbReference type="InterPro" id="IPR005539">
    <property type="entry name" value="ELK_dom"/>
</dbReference>
<dbReference type="PROSITE" id="PS51213">
    <property type="entry name" value="ELK"/>
    <property type="match status" value="1"/>
</dbReference>
<dbReference type="AlphaFoldDB" id="A0A7J0FYZ3"/>
<gene>
    <name evidence="10" type="ORF">Acr_16g0005270</name>
</gene>
<comment type="similarity">
    <text evidence="6">Belongs to the TALE/KNOX homeobox family.</text>
</comment>
<keyword evidence="11" id="KW-1185">Reference proteome</keyword>
<dbReference type="InterPro" id="IPR050224">
    <property type="entry name" value="TALE_homeobox"/>
</dbReference>
<dbReference type="SMART" id="SM00389">
    <property type="entry name" value="HOX"/>
    <property type="match status" value="1"/>
</dbReference>
<dbReference type="PANTHER" id="PTHR11850">
    <property type="entry name" value="HOMEOBOX PROTEIN TRANSCRIPTION FACTORS"/>
    <property type="match status" value="1"/>
</dbReference>
<dbReference type="SMART" id="SM01256">
    <property type="entry name" value="KNOX2"/>
    <property type="match status" value="1"/>
</dbReference>
<dbReference type="EMBL" id="BJWL01000016">
    <property type="protein sequence ID" value="GFZ03903.1"/>
    <property type="molecule type" value="Genomic_DNA"/>
</dbReference>
<evidence type="ECO:0000256" key="5">
    <source>
        <dbReference type="PROSITE-ProRule" id="PRU00108"/>
    </source>
</evidence>
<evidence type="ECO:0000256" key="4">
    <source>
        <dbReference type="ARBA" id="ARBA00023242"/>
    </source>
</evidence>
<dbReference type="GO" id="GO:0000981">
    <property type="term" value="F:DNA-binding transcription factor activity, RNA polymerase II-specific"/>
    <property type="evidence" value="ECO:0007669"/>
    <property type="project" value="InterPro"/>
</dbReference>
<evidence type="ECO:0000256" key="6">
    <source>
        <dbReference type="PROSITE-ProRule" id="PRU00559"/>
    </source>
</evidence>
<reference evidence="10 11" key="1">
    <citation type="submission" date="2019-07" db="EMBL/GenBank/DDBJ databases">
        <title>De Novo Assembly of kiwifruit Actinidia rufa.</title>
        <authorList>
            <person name="Sugita-Konishi S."/>
            <person name="Sato K."/>
            <person name="Mori E."/>
            <person name="Abe Y."/>
            <person name="Kisaki G."/>
            <person name="Hamano K."/>
            <person name="Suezawa K."/>
            <person name="Otani M."/>
            <person name="Fukuda T."/>
            <person name="Manabe T."/>
            <person name="Gomi K."/>
            <person name="Tabuchi M."/>
            <person name="Akimitsu K."/>
            <person name="Kataoka I."/>
        </authorList>
    </citation>
    <scope>NUCLEOTIDE SEQUENCE [LARGE SCALE GENOMIC DNA]</scope>
    <source>
        <strain evidence="11">cv. Fuchu</strain>
    </source>
</reference>
<feature type="domain" description="ELK" evidence="9">
    <location>
        <begin position="219"/>
        <end position="239"/>
    </location>
</feature>
<comment type="subcellular location">
    <subcellularLocation>
        <location evidence="1 5">Nucleus</location>
    </subcellularLocation>
</comment>
<evidence type="ECO:0000256" key="7">
    <source>
        <dbReference type="SAM" id="MobiDB-lite"/>
    </source>
</evidence>
<dbReference type="InterPro" id="IPR001356">
    <property type="entry name" value="HD"/>
</dbReference>
<feature type="region of interest" description="Disordered" evidence="7">
    <location>
        <begin position="1"/>
        <end position="29"/>
    </location>
</feature>
<dbReference type="PROSITE" id="PS00027">
    <property type="entry name" value="HOMEOBOX_1"/>
    <property type="match status" value="1"/>
</dbReference>
<dbReference type="GO" id="GO:0003677">
    <property type="term" value="F:DNA binding"/>
    <property type="evidence" value="ECO:0007669"/>
    <property type="project" value="UniProtKB-UniRule"/>
</dbReference>